<dbReference type="PANTHER" id="PTHR33540">
    <property type="entry name" value="TRNA THREONYLCARBAMOYLADENOSINE BIOSYNTHESIS PROTEIN TSAE"/>
    <property type="match status" value="1"/>
</dbReference>
<dbReference type="Gene3D" id="3.40.50.300">
    <property type="entry name" value="P-loop containing nucleotide triphosphate hydrolases"/>
    <property type="match status" value="1"/>
</dbReference>
<evidence type="ECO:0000256" key="6">
    <source>
        <dbReference type="ARBA" id="ARBA00022723"/>
    </source>
</evidence>
<evidence type="ECO:0000256" key="4">
    <source>
        <dbReference type="ARBA" id="ARBA00022490"/>
    </source>
</evidence>
<proteinExistence type="inferred from homology"/>
<evidence type="ECO:0000256" key="10">
    <source>
        <dbReference type="ARBA" id="ARBA00032441"/>
    </source>
</evidence>
<evidence type="ECO:0000256" key="7">
    <source>
        <dbReference type="ARBA" id="ARBA00022741"/>
    </source>
</evidence>
<evidence type="ECO:0000256" key="9">
    <source>
        <dbReference type="ARBA" id="ARBA00022842"/>
    </source>
</evidence>
<keyword evidence="8" id="KW-0067">ATP-binding</keyword>
<dbReference type="NCBIfam" id="TIGR00150">
    <property type="entry name" value="T6A_YjeE"/>
    <property type="match status" value="1"/>
</dbReference>
<protein>
    <recommendedName>
        <fullName evidence="3">tRNA threonylcarbamoyladenosine biosynthesis protein TsaE</fullName>
    </recommendedName>
    <alternativeName>
        <fullName evidence="10">t(6)A37 threonylcarbamoyladenosine biosynthesis protein TsaE</fullName>
    </alternativeName>
</protein>
<evidence type="ECO:0000256" key="3">
    <source>
        <dbReference type="ARBA" id="ARBA00019010"/>
    </source>
</evidence>
<organism evidence="11 12">
    <name type="scientific">Desulfobotulus alkaliphilus</name>
    <dbReference type="NCBI Taxonomy" id="622671"/>
    <lineage>
        <taxon>Bacteria</taxon>
        <taxon>Pseudomonadati</taxon>
        <taxon>Thermodesulfobacteriota</taxon>
        <taxon>Desulfobacteria</taxon>
        <taxon>Desulfobacterales</taxon>
        <taxon>Desulfobacteraceae</taxon>
        <taxon>Desulfobotulus</taxon>
    </lineage>
</organism>
<evidence type="ECO:0000256" key="2">
    <source>
        <dbReference type="ARBA" id="ARBA00007599"/>
    </source>
</evidence>
<keyword evidence="7" id="KW-0547">Nucleotide-binding</keyword>
<evidence type="ECO:0000256" key="5">
    <source>
        <dbReference type="ARBA" id="ARBA00022694"/>
    </source>
</evidence>
<dbReference type="Pfam" id="PF02367">
    <property type="entry name" value="TsaE"/>
    <property type="match status" value="1"/>
</dbReference>
<evidence type="ECO:0000256" key="8">
    <source>
        <dbReference type="ARBA" id="ARBA00022840"/>
    </source>
</evidence>
<dbReference type="InterPro" id="IPR003442">
    <property type="entry name" value="T6A_TsaE"/>
</dbReference>
<reference evidence="11 12" key="1">
    <citation type="submission" date="2019-07" db="EMBL/GenBank/DDBJ databases">
        <title>Genome sequencing of 100 strains of the haloalkaliphilic chemolithoautotrophic sulfur-oxidizing bacterium Thioalkalivibrio.</title>
        <authorList>
            <person name="Muyzer G."/>
        </authorList>
    </citation>
    <scope>NUCLEOTIDE SEQUENCE [LARGE SCALE GENOMIC DNA]</scope>
    <source>
        <strain evidence="11 12">ASO4-4</strain>
    </source>
</reference>
<keyword evidence="5" id="KW-0819">tRNA processing</keyword>
<dbReference type="SUPFAM" id="SSF52540">
    <property type="entry name" value="P-loop containing nucleoside triphosphate hydrolases"/>
    <property type="match status" value="1"/>
</dbReference>
<name>A0A562RRE2_9BACT</name>
<dbReference type="AlphaFoldDB" id="A0A562RRE2"/>
<dbReference type="Proteomes" id="UP000318307">
    <property type="component" value="Unassembled WGS sequence"/>
</dbReference>
<gene>
    <name evidence="11" type="ORF">LZ24_01940</name>
</gene>
<evidence type="ECO:0000313" key="12">
    <source>
        <dbReference type="Proteomes" id="UP000318307"/>
    </source>
</evidence>
<dbReference type="GO" id="GO:0002949">
    <property type="term" value="P:tRNA threonylcarbamoyladenosine modification"/>
    <property type="evidence" value="ECO:0007669"/>
    <property type="project" value="InterPro"/>
</dbReference>
<evidence type="ECO:0000313" key="11">
    <source>
        <dbReference type="EMBL" id="TWI71667.1"/>
    </source>
</evidence>
<comment type="subcellular location">
    <subcellularLocation>
        <location evidence="1">Cytoplasm</location>
    </subcellularLocation>
</comment>
<dbReference type="RefSeq" id="WP_144684907.1">
    <property type="nucleotide sequence ID" value="NZ_VLLC01000013.1"/>
</dbReference>
<keyword evidence="6" id="KW-0479">Metal-binding</keyword>
<evidence type="ECO:0000256" key="1">
    <source>
        <dbReference type="ARBA" id="ARBA00004496"/>
    </source>
</evidence>
<dbReference type="InterPro" id="IPR027417">
    <property type="entry name" value="P-loop_NTPase"/>
</dbReference>
<comment type="similarity">
    <text evidence="2">Belongs to the TsaE family.</text>
</comment>
<keyword evidence="12" id="KW-1185">Reference proteome</keyword>
<keyword evidence="9" id="KW-0460">Magnesium</keyword>
<dbReference type="GO" id="GO:0005737">
    <property type="term" value="C:cytoplasm"/>
    <property type="evidence" value="ECO:0007669"/>
    <property type="project" value="UniProtKB-SubCell"/>
</dbReference>
<dbReference type="PANTHER" id="PTHR33540:SF2">
    <property type="entry name" value="TRNA THREONYLCARBAMOYLADENOSINE BIOSYNTHESIS PROTEIN TSAE"/>
    <property type="match status" value="1"/>
</dbReference>
<dbReference type="EMBL" id="VLLC01000013">
    <property type="protein sequence ID" value="TWI71667.1"/>
    <property type="molecule type" value="Genomic_DNA"/>
</dbReference>
<dbReference type="OrthoDB" id="9799110at2"/>
<dbReference type="GO" id="GO:0005524">
    <property type="term" value="F:ATP binding"/>
    <property type="evidence" value="ECO:0007669"/>
    <property type="project" value="UniProtKB-KW"/>
</dbReference>
<sequence>MEILSITRQSRSPEESFRLAESLGLRIHSPCRIALSGDLGAGKTHFVQGLASGLGVAEGSYVTSPSYALIHSYDARLPLHHADLYRLSHSDEVFDIGLYELMASEAVTVVEWAERMEGMEIFDLEIHIEIHGESERTIRAQASGLHFQDLLRSWQQDSHPV</sequence>
<dbReference type="GO" id="GO:0046872">
    <property type="term" value="F:metal ion binding"/>
    <property type="evidence" value="ECO:0007669"/>
    <property type="project" value="UniProtKB-KW"/>
</dbReference>
<comment type="caution">
    <text evidence="11">The sequence shown here is derived from an EMBL/GenBank/DDBJ whole genome shotgun (WGS) entry which is preliminary data.</text>
</comment>
<accession>A0A562RRE2</accession>
<keyword evidence="4" id="KW-0963">Cytoplasm</keyword>